<organism evidence="2 3">
    <name type="scientific">Pseudonocardia sulfidoxydans NBRC 16205</name>
    <dbReference type="NCBI Taxonomy" id="1223511"/>
    <lineage>
        <taxon>Bacteria</taxon>
        <taxon>Bacillati</taxon>
        <taxon>Actinomycetota</taxon>
        <taxon>Actinomycetes</taxon>
        <taxon>Pseudonocardiales</taxon>
        <taxon>Pseudonocardiaceae</taxon>
        <taxon>Pseudonocardia</taxon>
    </lineage>
</organism>
<comment type="caution">
    <text evidence="2">The sequence shown here is derived from an EMBL/GenBank/DDBJ whole genome shotgun (WGS) entry which is preliminary data.</text>
</comment>
<feature type="region of interest" description="Disordered" evidence="1">
    <location>
        <begin position="1"/>
        <end position="26"/>
    </location>
</feature>
<dbReference type="EMBL" id="BJVJ01000004">
    <property type="protein sequence ID" value="GEL21687.1"/>
    <property type="molecule type" value="Genomic_DNA"/>
</dbReference>
<protein>
    <submittedName>
        <fullName evidence="2">Uncharacterized protein</fullName>
    </submittedName>
</protein>
<keyword evidence="3" id="KW-1185">Reference proteome</keyword>
<reference evidence="2 3" key="1">
    <citation type="submission" date="2019-07" db="EMBL/GenBank/DDBJ databases">
        <title>Whole genome shotgun sequence of Pseudonocardia sulfidoxydans NBRC 16205.</title>
        <authorList>
            <person name="Hosoyama A."/>
            <person name="Uohara A."/>
            <person name="Ohji S."/>
            <person name="Ichikawa N."/>
        </authorList>
    </citation>
    <scope>NUCLEOTIDE SEQUENCE [LARGE SCALE GENOMIC DNA]</scope>
    <source>
        <strain evidence="2 3">NBRC 16205</strain>
    </source>
</reference>
<evidence type="ECO:0000256" key="1">
    <source>
        <dbReference type="SAM" id="MobiDB-lite"/>
    </source>
</evidence>
<accession>A0A511DAT1</accession>
<evidence type="ECO:0000313" key="3">
    <source>
        <dbReference type="Proteomes" id="UP000321685"/>
    </source>
</evidence>
<gene>
    <name evidence="2" type="ORF">PSU4_06410</name>
</gene>
<dbReference type="AlphaFoldDB" id="A0A511DAT1"/>
<proteinExistence type="predicted"/>
<dbReference type="Proteomes" id="UP000321685">
    <property type="component" value="Unassembled WGS sequence"/>
</dbReference>
<evidence type="ECO:0000313" key="2">
    <source>
        <dbReference type="EMBL" id="GEL21687.1"/>
    </source>
</evidence>
<sequence>MNDLQPAAAVSPQPVTDPRRPAGTTEGTTMLIHEALARSRRQEAEEQARRHRLVRSVAAGRRWAKLARYAEQRARRSAERARAAAC</sequence>
<name>A0A511DAT1_9PSEU</name>